<reference evidence="2" key="1">
    <citation type="submission" date="2016-10" db="EMBL/GenBank/DDBJ databases">
        <title>Comparative genomics uncovers the prolific and rare metabolic potential of the cyanobacterial genus Moorea.</title>
        <authorList>
            <person name="Leao T."/>
            <person name="Castelao G."/>
            <person name="Korobeynikov A."/>
            <person name="Monroe E.A."/>
            <person name="Podell S."/>
            <person name="Glukhov E."/>
            <person name="Allen E."/>
            <person name="Gerwick W.H."/>
            <person name="Gerwick L."/>
        </authorList>
    </citation>
    <scope>NUCLEOTIDE SEQUENCE [LARGE SCALE GENOMIC DNA]</scope>
    <source>
        <strain evidence="2">JHB</strain>
    </source>
</reference>
<evidence type="ECO:0000313" key="1">
    <source>
        <dbReference type="EMBL" id="AOY84427.1"/>
    </source>
</evidence>
<proteinExistence type="predicted"/>
<dbReference type="Proteomes" id="UP000176944">
    <property type="component" value="Chromosome"/>
</dbReference>
<protein>
    <submittedName>
        <fullName evidence="1">Tetratricopeptide repeat protein</fullName>
    </submittedName>
</protein>
<evidence type="ECO:0000313" key="2">
    <source>
        <dbReference type="Proteomes" id="UP000176944"/>
    </source>
</evidence>
<name>A0A1D9G9X7_MOOP1</name>
<sequence length="370" mass="41008">MQWKKWKILIGLLLGLSLVVTLARPVHRLARPVRPIGGGLNLVVELRPQGQVKLKRSTWPDYQPAFIGASLAATDQLLLASNTFAKVLCQNLMPWEPEGGRDYIVSEGCPPTSTPKLLESDEDTVIERATNNPDIPYILRPRDSFVLNQQPLLRWHDVEGANTYQVRVIGPGVKWTQETSATEIVYSGKQSLQPEARYWLIVKTDQGKSSKQEGSFGFTILDQEKAQEVWAAAEEIKQKQLSKPAEALALAHLYRSNDLNAEAIDLLETALADGPESIRVYQLLGEIYQHVGLNRLARERYRQALELAKAAGDLDTQAQVIGGLAVTSAIIGQKDEAIAWLEKGKEVYQTLGDQVKAGQLEQQMVKILGG</sequence>
<organism evidence="1 2">
    <name type="scientific">Moorena producens (strain JHB)</name>
    <dbReference type="NCBI Taxonomy" id="1454205"/>
    <lineage>
        <taxon>Bacteria</taxon>
        <taxon>Bacillati</taxon>
        <taxon>Cyanobacteriota</taxon>
        <taxon>Cyanophyceae</taxon>
        <taxon>Coleofasciculales</taxon>
        <taxon>Coleofasciculaceae</taxon>
        <taxon>Moorena</taxon>
    </lineage>
</organism>
<accession>A0A1D9G9X7</accession>
<dbReference type="SUPFAM" id="SSF48452">
    <property type="entry name" value="TPR-like"/>
    <property type="match status" value="1"/>
</dbReference>
<dbReference type="AlphaFoldDB" id="A0A1D9G9X7"/>
<dbReference type="Pfam" id="PF13424">
    <property type="entry name" value="TPR_12"/>
    <property type="match status" value="1"/>
</dbReference>
<dbReference type="Gene3D" id="1.25.40.10">
    <property type="entry name" value="Tetratricopeptide repeat domain"/>
    <property type="match status" value="1"/>
</dbReference>
<gene>
    <name evidence="1" type="ORF">BJP36_35370</name>
</gene>
<dbReference type="InterPro" id="IPR011990">
    <property type="entry name" value="TPR-like_helical_dom_sf"/>
</dbReference>
<dbReference type="EMBL" id="CP017708">
    <property type="protein sequence ID" value="AOY84427.1"/>
    <property type="molecule type" value="Genomic_DNA"/>
</dbReference>